<dbReference type="EMBL" id="PP931174">
    <property type="protein sequence ID" value="XCH45257.1"/>
    <property type="molecule type" value="Genomic_DNA"/>
</dbReference>
<protein>
    <submittedName>
        <fullName evidence="1">Uncharacterized protein</fullName>
    </submittedName>
</protein>
<organism evidence="1">
    <name type="scientific">Mammaliicoccus phage MSShimriz1</name>
    <dbReference type="NCBI Taxonomy" id="3230127"/>
    <lineage>
        <taxon>Viruses</taxon>
    </lineage>
</organism>
<evidence type="ECO:0000313" key="1">
    <source>
        <dbReference type="EMBL" id="XCH45257.1"/>
    </source>
</evidence>
<reference evidence="1" key="1">
    <citation type="submission" date="2024-06" db="EMBL/GenBank/DDBJ databases">
        <authorList>
            <person name="Ashkenazi R."/>
            <person name="Lipszyc R.R."/>
            <person name="Braunstein R."/>
            <person name="Yerushalmy O."/>
            <person name="Alkalay-Oren S."/>
            <person name="Coppenhagn-Glazer S."/>
            <person name="Hazan R."/>
        </authorList>
    </citation>
    <scope>NUCLEOTIDE SEQUENCE</scope>
</reference>
<proteinExistence type="predicted"/>
<name>A0AAU8GSI2_9VIRU</name>
<accession>A0AAU8GSI2</accession>
<sequence length="195" mass="22644">MKLETKYGMLEGTVEEFKELLEEKDLSFFSGKIEKEAGKVYKIVNKEDARCHVNSGRHIPKGLILKHVFIDRYVDTIGNTYMMSDEDLDDYNKSWVEVKFNMYKKNDWLLVQKEGKYKVVEENIYFPMDGNSVLEKGTVLVEIGKGSYEDSLGRRYHLQDTTVLSSLGNINGDPIIGLHFEEHQSKKELYKVEMI</sequence>